<gene>
    <name evidence="1" type="ORF">GCM10007392_28650</name>
</gene>
<accession>A0A918ND19</accession>
<reference evidence="1" key="2">
    <citation type="submission" date="2020-09" db="EMBL/GenBank/DDBJ databases">
        <authorList>
            <person name="Sun Q."/>
            <person name="Kim S."/>
        </authorList>
    </citation>
    <scope>NUCLEOTIDE SEQUENCE</scope>
    <source>
        <strain evidence="1">KCTC 22169</strain>
    </source>
</reference>
<evidence type="ECO:0008006" key="3">
    <source>
        <dbReference type="Google" id="ProtNLM"/>
    </source>
</evidence>
<protein>
    <recommendedName>
        <fullName evidence="3">YdhG-like domain-containing protein</fullName>
    </recommendedName>
</protein>
<reference evidence="1" key="1">
    <citation type="journal article" date="2014" name="Int. J. Syst. Evol. Microbiol.">
        <title>Complete genome sequence of Corynebacterium casei LMG S-19264T (=DSM 44701T), isolated from a smear-ripened cheese.</title>
        <authorList>
            <consortium name="US DOE Joint Genome Institute (JGI-PGF)"/>
            <person name="Walter F."/>
            <person name="Albersmeier A."/>
            <person name="Kalinowski J."/>
            <person name="Ruckert C."/>
        </authorList>
    </citation>
    <scope>NUCLEOTIDE SEQUENCE</scope>
    <source>
        <strain evidence="1">KCTC 22169</strain>
    </source>
</reference>
<dbReference type="EMBL" id="BMXR01000007">
    <property type="protein sequence ID" value="GGX59157.1"/>
    <property type="molecule type" value="Genomic_DNA"/>
</dbReference>
<evidence type="ECO:0000313" key="1">
    <source>
        <dbReference type="EMBL" id="GGX59157.1"/>
    </source>
</evidence>
<sequence>MTVTTDTFANYPDPARTKLNTLRRWLLDVANEHELGSVTESLKWGEPSFQVKNGSTVRMDWKQA</sequence>
<dbReference type="AlphaFoldDB" id="A0A918ND19"/>
<dbReference type="SUPFAM" id="SSF159888">
    <property type="entry name" value="YdhG-like"/>
    <property type="match status" value="1"/>
</dbReference>
<dbReference type="Proteomes" id="UP000626148">
    <property type="component" value="Unassembled WGS sequence"/>
</dbReference>
<keyword evidence="2" id="KW-1185">Reference proteome</keyword>
<proteinExistence type="predicted"/>
<evidence type="ECO:0000313" key="2">
    <source>
        <dbReference type="Proteomes" id="UP000626148"/>
    </source>
</evidence>
<name>A0A918ND19_9GAMM</name>
<comment type="caution">
    <text evidence="1">The sequence shown here is derived from an EMBL/GenBank/DDBJ whole genome shotgun (WGS) entry which is preliminary data.</text>
</comment>
<dbReference type="RefSeq" id="WP_189609856.1">
    <property type="nucleotide sequence ID" value="NZ_BMXR01000007.1"/>
</dbReference>
<organism evidence="1 2">
    <name type="scientific">Saccharospirillum salsuginis</name>
    <dbReference type="NCBI Taxonomy" id="418750"/>
    <lineage>
        <taxon>Bacteria</taxon>
        <taxon>Pseudomonadati</taxon>
        <taxon>Pseudomonadota</taxon>
        <taxon>Gammaproteobacteria</taxon>
        <taxon>Oceanospirillales</taxon>
        <taxon>Saccharospirillaceae</taxon>
        <taxon>Saccharospirillum</taxon>
    </lineage>
</organism>